<dbReference type="InterPro" id="IPR026022">
    <property type="entry name" value="PhoU_dom"/>
</dbReference>
<comment type="caution">
    <text evidence="3">The sequence shown here is derived from an EMBL/GenBank/DDBJ whole genome shotgun (WGS) entry which is preliminary data.</text>
</comment>
<comment type="subunit">
    <text evidence="1">Homodimer.</text>
</comment>
<comment type="subcellular location">
    <subcellularLocation>
        <location evidence="1">Cytoplasm</location>
    </subcellularLocation>
</comment>
<dbReference type="SUPFAM" id="SSF109755">
    <property type="entry name" value="PhoU-like"/>
    <property type="match status" value="1"/>
</dbReference>
<comment type="function">
    <text evidence="1">Plays a role in the regulation of phosphate uptake.</text>
</comment>
<keyword evidence="1" id="KW-0813">Transport</keyword>
<dbReference type="Proteomes" id="UP001519271">
    <property type="component" value="Unassembled WGS sequence"/>
</dbReference>
<protein>
    <recommendedName>
        <fullName evidence="1">Phosphate-specific transport system accessory protein PhoU</fullName>
    </recommendedName>
</protein>
<sequence>MSYKTLESGIASINKKLMAMGAAVESQVELAVRSLLDRDIEMAEAVKSGDKIVDDLMRQVEDEAVRIIATLQPVASDLRKLFTTIKVVTDLERAGDHAVDIARISTNIRDEEISFLGNEIRAMKDTCIRMIREGLDSFVSHDSERAYEVTKLDDIIDDNYVASVRKLYAYVKQEPGFAIVAAQLNFAMKYLERIGDHMTNVCEWTIYIETGEHVELNL</sequence>
<dbReference type="NCBIfam" id="TIGR02135">
    <property type="entry name" value="phoU_full"/>
    <property type="match status" value="1"/>
</dbReference>
<reference evidence="3 4" key="1">
    <citation type="submission" date="2021-03" db="EMBL/GenBank/DDBJ databases">
        <title>Genomic Encyclopedia of Type Strains, Phase IV (KMG-IV): sequencing the most valuable type-strain genomes for metagenomic binning, comparative biology and taxonomic classification.</title>
        <authorList>
            <person name="Goeker M."/>
        </authorList>
    </citation>
    <scope>NUCLEOTIDE SEQUENCE [LARGE SCALE GENOMIC DNA]</scope>
    <source>
        <strain evidence="3 4">DSM 6139</strain>
    </source>
</reference>
<dbReference type="Gene3D" id="1.20.58.220">
    <property type="entry name" value="Phosphate transport system protein phou homolog 2, domain 2"/>
    <property type="match status" value="1"/>
</dbReference>
<organism evidence="3 4">
    <name type="scientific">Youngiibacter multivorans</name>
    <dbReference type="NCBI Taxonomy" id="937251"/>
    <lineage>
        <taxon>Bacteria</taxon>
        <taxon>Bacillati</taxon>
        <taxon>Bacillota</taxon>
        <taxon>Clostridia</taxon>
        <taxon>Eubacteriales</taxon>
        <taxon>Clostridiaceae</taxon>
        <taxon>Youngiibacter</taxon>
    </lineage>
</organism>
<gene>
    <name evidence="3" type="ORF">J2Z34_002557</name>
</gene>
<dbReference type="InterPro" id="IPR028366">
    <property type="entry name" value="PhoU"/>
</dbReference>
<keyword evidence="1" id="KW-0963">Cytoplasm</keyword>
<evidence type="ECO:0000313" key="4">
    <source>
        <dbReference type="Proteomes" id="UP001519271"/>
    </source>
</evidence>
<dbReference type="PIRSF" id="PIRSF003107">
    <property type="entry name" value="PhoU"/>
    <property type="match status" value="1"/>
</dbReference>
<feature type="domain" description="PhoU" evidence="2">
    <location>
        <begin position="120"/>
        <end position="205"/>
    </location>
</feature>
<accession>A0ABS4G692</accession>
<keyword evidence="4" id="KW-1185">Reference proteome</keyword>
<proteinExistence type="inferred from homology"/>
<evidence type="ECO:0000313" key="3">
    <source>
        <dbReference type="EMBL" id="MBP1920059.1"/>
    </source>
</evidence>
<comment type="similarity">
    <text evidence="1">Belongs to the PhoU family.</text>
</comment>
<dbReference type="RefSeq" id="WP_209460237.1">
    <property type="nucleotide sequence ID" value="NZ_JAGGKC010000023.1"/>
</dbReference>
<dbReference type="PANTHER" id="PTHR42930">
    <property type="entry name" value="PHOSPHATE-SPECIFIC TRANSPORT SYSTEM ACCESSORY PROTEIN PHOU"/>
    <property type="match status" value="1"/>
</dbReference>
<name>A0ABS4G692_9CLOT</name>
<dbReference type="EMBL" id="JAGGKC010000023">
    <property type="protein sequence ID" value="MBP1920059.1"/>
    <property type="molecule type" value="Genomic_DNA"/>
</dbReference>
<feature type="domain" description="PhoU" evidence="2">
    <location>
        <begin position="18"/>
        <end position="104"/>
    </location>
</feature>
<dbReference type="InterPro" id="IPR038078">
    <property type="entry name" value="PhoU-like_sf"/>
</dbReference>
<evidence type="ECO:0000256" key="1">
    <source>
        <dbReference type="PIRNR" id="PIRNR003107"/>
    </source>
</evidence>
<dbReference type="Pfam" id="PF01895">
    <property type="entry name" value="PhoU"/>
    <property type="match status" value="2"/>
</dbReference>
<keyword evidence="1" id="KW-0592">Phosphate transport</keyword>
<evidence type="ECO:0000259" key="2">
    <source>
        <dbReference type="Pfam" id="PF01895"/>
    </source>
</evidence>
<dbReference type="PANTHER" id="PTHR42930:SF3">
    <property type="entry name" value="PHOSPHATE-SPECIFIC TRANSPORT SYSTEM ACCESSORY PROTEIN PHOU"/>
    <property type="match status" value="1"/>
</dbReference>